<evidence type="ECO:0000313" key="1">
    <source>
        <dbReference type="EMBL" id="KAI7735997.1"/>
    </source>
</evidence>
<sequence length="87" mass="9973">MDIIIEDVRIRRLGLQLKAKDANPDTNWEKIINSIKKELDAKKKQLKPPLNSDVVNSGPDSCIPLSWMEIDKDFEDIESRGYIDCSD</sequence>
<gene>
    <name evidence="1" type="ORF">M8C21_022409</name>
</gene>
<name>A0AAD5C6H5_AMBAR</name>
<keyword evidence="2" id="KW-1185">Reference proteome</keyword>
<protein>
    <submittedName>
        <fullName evidence="1">Uncharacterized protein</fullName>
    </submittedName>
</protein>
<comment type="caution">
    <text evidence="1">The sequence shown here is derived from an EMBL/GenBank/DDBJ whole genome shotgun (WGS) entry which is preliminary data.</text>
</comment>
<organism evidence="1 2">
    <name type="scientific">Ambrosia artemisiifolia</name>
    <name type="common">Common ragweed</name>
    <dbReference type="NCBI Taxonomy" id="4212"/>
    <lineage>
        <taxon>Eukaryota</taxon>
        <taxon>Viridiplantae</taxon>
        <taxon>Streptophyta</taxon>
        <taxon>Embryophyta</taxon>
        <taxon>Tracheophyta</taxon>
        <taxon>Spermatophyta</taxon>
        <taxon>Magnoliopsida</taxon>
        <taxon>eudicotyledons</taxon>
        <taxon>Gunneridae</taxon>
        <taxon>Pentapetalae</taxon>
        <taxon>asterids</taxon>
        <taxon>campanulids</taxon>
        <taxon>Asterales</taxon>
        <taxon>Asteraceae</taxon>
        <taxon>Asteroideae</taxon>
        <taxon>Heliantheae alliance</taxon>
        <taxon>Heliantheae</taxon>
        <taxon>Ambrosia</taxon>
    </lineage>
</organism>
<dbReference type="AlphaFoldDB" id="A0AAD5C6H5"/>
<proteinExistence type="predicted"/>
<dbReference type="Proteomes" id="UP001206925">
    <property type="component" value="Unassembled WGS sequence"/>
</dbReference>
<evidence type="ECO:0000313" key="2">
    <source>
        <dbReference type="Proteomes" id="UP001206925"/>
    </source>
</evidence>
<dbReference type="EMBL" id="JAMZMK010009398">
    <property type="protein sequence ID" value="KAI7735997.1"/>
    <property type="molecule type" value="Genomic_DNA"/>
</dbReference>
<reference evidence="1" key="1">
    <citation type="submission" date="2022-06" db="EMBL/GenBank/DDBJ databases">
        <title>Uncovering the hologenomic basis of an extraordinary plant invasion.</title>
        <authorList>
            <person name="Bieker V.C."/>
            <person name="Martin M.D."/>
            <person name="Gilbert T."/>
            <person name="Hodgins K."/>
            <person name="Battlay P."/>
            <person name="Petersen B."/>
            <person name="Wilson J."/>
        </authorList>
    </citation>
    <scope>NUCLEOTIDE SEQUENCE</scope>
    <source>
        <strain evidence="1">AA19_3_7</strain>
        <tissue evidence="1">Leaf</tissue>
    </source>
</reference>
<accession>A0AAD5C6H5</accession>